<reference evidence="3 4" key="1">
    <citation type="submission" date="2018-06" db="EMBL/GenBank/DDBJ databases">
        <title>Comparative genomics reveals the genomic features of Rhizophagus irregularis, R. cerebriforme, R. diaphanum and Gigaspora rosea, and their symbiotic lifestyle signature.</title>
        <authorList>
            <person name="Morin E."/>
            <person name="San Clemente H."/>
            <person name="Chen E.C.H."/>
            <person name="De La Providencia I."/>
            <person name="Hainaut M."/>
            <person name="Kuo A."/>
            <person name="Kohler A."/>
            <person name="Murat C."/>
            <person name="Tang N."/>
            <person name="Roy S."/>
            <person name="Loubradou J."/>
            <person name="Henrissat B."/>
            <person name="Grigoriev I.V."/>
            <person name="Corradi N."/>
            <person name="Roux C."/>
            <person name="Martin F.M."/>
        </authorList>
    </citation>
    <scope>NUCLEOTIDE SEQUENCE [LARGE SCALE GENOMIC DNA]</scope>
    <source>
        <strain evidence="3 4">DAOM 227022</strain>
    </source>
</reference>
<dbReference type="InterPro" id="IPR001763">
    <property type="entry name" value="Rhodanese-like_dom"/>
</dbReference>
<evidence type="ECO:0000256" key="1">
    <source>
        <dbReference type="RuleBase" id="RU000507"/>
    </source>
</evidence>
<dbReference type="Gene3D" id="3.40.250.10">
    <property type="entry name" value="Rhodanese-like domain"/>
    <property type="match status" value="1"/>
</dbReference>
<protein>
    <recommendedName>
        <fullName evidence="1">Sulfurtransferase</fullName>
    </recommendedName>
</protein>
<name>A0A397T324_9GLOM</name>
<dbReference type="PANTHER" id="PTHR44086:SF10">
    <property type="entry name" value="THIOSULFATE SULFURTRANSFERASE_RHODANESE-LIKE DOMAIN-CONTAINING PROTEIN 3"/>
    <property type="match status" value="1"/>
</dbReference>
<feature type="domain" description="Rhodanese" evidence="2">
    <location>
        <begin position="90"/>
        <end position="187"/>
    </location>
</feature>
<dbReference type="Proteomes" id="UP000265703">
    <property type="component" value="Unassembled WGS sequence"/>
</dbReference>
<dbReference type="SUPFAM" id="SSF52821">
    <property type="entry name" value="Rhodanese/Cell cycle control phosphatase"/>
    <property type="match status" value="1"/>
</dbReference>
<dbReference type="PANTHER" id="PTHR44086">
    <property type="entry name" value="THIOSULFATE SULFURTRANSFERASE RDL2, MITOCHONDRIAL-RELATED"/>
    <property type="match status" value="1"/>
</dbReference>
<comment type="caution">
    <text evidence="3">The sequence shown here is derived from an EMBL/GenBank/DDBJ whole genome shotgun (WGS) entry which is preliminary data.</text>
</comment>
<dbReference type="InterPro" id="IPR036873">
    <property type="entry name" value="Rhodanese-like_dom_sf"/>
</dbReference>
<accession>A0A397T324</accession>
<keyword evidence="1" id="KW-0808">Transferase</keyword>
<sequence>MANRIFDKILLLLIRNRFRTTSNILLPFIYNLKSSYFFQNKGLNNKSYNAISINVINNVSHLRYYSSSSNSNDVSFDELQQLLKEKNEGKQKDVRIIDVREPFELIDGHIPHAINIPLNQFEEAMTLSEEDFNIIYGLPKFKKDDKIILYCKSGQRSMVAATVAKHFGFTEARNYPGSWLEYYEKNR</sequence>
<proteinExistence type="predicted"/>
<dbReference type="EMBL" id="QKYT01000117">
    <property type="protein sequence ID" value="RIA92800.1"/>
    <property type="molecule type" value="Genomic_DNA"/>
</dbReference>
<dbReference type="OrthoDB" id="566238at2759"/>
<evidence type="ECO:0000313" key="4">
    <source>
        <dbReference type="Proteomes" id="UP000265703"/>
    </source>
</evidence>
<organism evidence="3 4">
    <name type="scientific">Glomus cerebriforme</name>
    <dbReference type="NCBI Taxonomy" id="658196"/>
    <lineage>
        <taxon>Eukaryota</taxon>
        <taxon>Fungi</taxon>
        <taxon>Fungi incertae sedis</taxon>
        <taxon>Mucoromycota</taxon>
        <taxon>Glomeromycotina</taxon>
        <taxon>Glomeromycetes</taxon>
        <taxon>Glomerales</taxon>
        <taxon>Glomeraceae</taxon>
        <taxon>Glomus</taxon>
    </lineage>
</organism>
<dbReference type="STRING" id="658196.A0A397T324"/>
<evidence type="ECO:0000313" key="3">
    <source>
        <dbReference type="EMBL" id="RIA92800.1"/>
    </source>
</evidence>
<gene>
    <name evidence="3" type="ORF">C1645_47490</name>
</gene>
<dbReference type="InterPro" id="IPR001307">
    <property type="entry name" value="Thiosulphate_STrfase_CS"/>
</dbReference>
<dbReference type="AlphaFoldDB" id="A0A397T324"/>
<dbReference type="Pfam" id="PF00581">
    <property type="entry name" value="Rhodanese"/>
    <property type="match status" value="1"/>
</dbReference>
<dbReference type="SMART" id="SM00450">
    <property type="entry name" value="RHOD"/>
    <property type="match status" value="1"/>
</dbReference>
<keyword evidence="4" id="KW-1185">Reference proteome</keyword>
<dbReference type="PROSITE" id="PS50206">
    <property type="entry name" value="RHODANESE_3"/>
    <property type="match status" value="1"/>
</dbReference>
<dbReference type="PROSITE" id="PS00683">
    <property type="entry name" value="RHODANESE_2"/>
    <property type="match status" value="1"/>
</dbReference>
<evidence type="ECO:0000259" key="2">
    <source>
        <dbReference type="PROSITE" id="PS50206"/>
    </source>
</evidence>
<dbReference type="GO" id="GO:0004792">
    <property type="term" value="F:thiosulfate-cyanide sulfurtransferase activity"/>
    <property type="evidence" value="ECO:0007669"/>
    <property type="project" value="InterPro"/>
</dbReference>